<dbReference type="Proteomes" id="UP000014500">
    <property type="component" value="Unassembled WGS sequence"/>
</dbReference>
<dbReference type="InterPro" id="IPR008978">
    <property type="entry name" value="HSP20-like_chaperone"/>
</dbReference>
<evidence type="ECO:0000259" key="1">
    <source>
        <dbReference type="Pfam" id="PF00011"/>
    </source>
</evidence>
<feature type="domain" description="SHSP" evidence="1">
    <location>
        <begin position="15"/>
        <end position="63"/>
    </location>
</feature>
<dbReference type="EMBL" id="JH431580">
    <property type="status" value="NOT_ANNOTATED_CDS"/>
    <property type="molecule type" value="Genomic_DNA"/>
</dbReference>
<protein>
    <recommendedName>
        <fullName evidence="1">SHSP domain-containing protein</fullName>
    </recommendedName>
</protein>
<organism evidence="2 3">
    <name type="scientific">Strigamia maritima</name>
    <name type="common">European centipede</name>
    <name type="synonym">Geophilus maritimus</name>
    <dbReference type="NCBI Taxonomy" id="126957"/>
    <lineage>
        <taxon>Eukaryota</taxon>
        <taxon>Metazoa</taxon>
        <taxon>Ecdysozoa</taxon>
        <taxon>Arthropoda</taxon>
        <taxon>Myriapoda</taxon>
        <taxon>Chilopoda</taxon>
        <taxon>Pleurostigmophora</taxon>
        <taxon>Geophilomorpha</taxon>
        <taxon>Linotaeniidae</taxon>
        <taxon>Strigamia</taxon>
    </lineage>
</organism>
<evidence type="ECO:0000313" key="3">
    <source>
        <dbReference type="Proteomes" id="UP000014500"/>
    </source>
</evidence>
<evidence type="ECO:0000313" key="2">
    <source>
        <dbReference type="EnsemblMetazoa" id="SMAR005120-PA"/>
    </source>
</evidence>
<dbReference type="HOGENOM" id="CLU_2545504_0_0_1"/>
<dbReference type="Gene3D" id="2.60.40.790">
    <property type="match status" value="1"/>
</dbReference>
<name>T1IVC5_STRMM</name>
<keyword evidence="3" id="KW-1185">Reference proteome</keyword>
<reference evidence="3" key="1">
    <citation type="submission" date="2011-05" db="EMBL/GenBank/DDBJ databases">
        <authorList>
            <person name="Richards S.R."/>
            <person name="Qu J."/>
            <person name="Jiang H."/>
            <person name="Jhangiani S.N."/>
            <person name="Agravi P."/>
            <person name="Goodspeed R."/>
            <person name="Gross S."/>
            <person name="Mandapat C."/>
            <person name="Jackson L."/>
            <person name="Mathew T."/>
            <person name="Pu L."/>
            <person name="Thornton R."/>
            <person name="Saada N."/>
            <person name="Wilczek-Boney K.B."/>
            <person name="Lee S."/>
            <person name="Kovar C."/>
            <person name="Wu Y."/>
            <person name="Scherer S.E."/>
            <person name="Worley K.C."/>
            <person name="Muzny D.M."/>
            <person name="Gibbs R."/>
        </authorList>
    </citation>
    <scope>NUCLEOTIDE SEQUENCE</scope>
    <source>
        <strain evidence="3">Brora</strain>
    </source>
</reference>
<proteinExistence type="predicted"/>
<accession>T1IVC5</accession>
<dbReference type="SUPFAM" id="SSF49764">
    <property type="entry name" value="HSP20-like chaperones"/>
    <property type="match status" value="1"/>
</dbReference>
<reference evidence="2" key="2">
    <citation type="submission" date="2015-02" db="UniProtKB">
        <authorList>
            <consortium name="EnsemblMetazoa"/>
        </authorList>
    </citation>
    <scope>IDENTIFICATION</scope>
</reference>
<dbReference type="AlphaFoldDB" id="T1IVC5"/>
<sequence>MACGGCAKKRGTVCNGPDLWTVTVDVPDYQPNELCVKVMEKCVEVRGKKSPKVATHRNASQRSTIFRVMQIRVPLLGNMRSAS</sequence>
<dbReference type="EnsemblMetazoa" id="SMAR005120-RA">
    <property type="protein sequence ID" value="SMAR005120-PA"/>
    <property type="gene ID" value="SMAR005120"/>
</dbReference>
<dbReference type="Pfam" id="PF00011">
    <property type="entry name" value="HSP20"/>
    <property type="match status" value="1"/>
</dbReference>
<dbReference type="InterPro" id="IPR002068">
    <property type="entry name" value="A-crystallin/Hsp20_dom"/>
</dbReference>